<gene>
    <name evidence="2" type="ORF">NP493_1324g01020</name>
</gene>
<evidence type="ECO:0000313" key="2">
    <source>
        <dbReference type="EMBL" id="KAK2166386.1"/>
    </source>
</evidence>
<name>A0AAD9K8E1_RIDPI</name>
<dbReference type="EMBL" id="JAODUO010001323">
    <property type="protein sequence ID" value="KAK2166386.1"/>
    <property type="molecule type" value="Genomic_DNA"/>
</dbReference>
<keyword evidence="1" id="KW-0472">Membrane</keyword>
<organism evidence="2 3">
    <name type="scientific">Ridgeia piscesae</name>
    <name type="common">Tubeworm</name>
    <dbReference type="NCBI Taxonomy" id="27915"/>
    <lineage>
        <taxon>Eukaryota</taxon>
        <taxon>Metazoa</taxon>
        <taxon>Spiralia</taxon>
        <taxon>Lophotrochozoa</taxon>
        <taxon>Annelida</taxon>
        <taxon>Polychaeta</taxon>
        <taxon>Sedentaria</taxon>
        <taxon>Canalipalpata</taxon>
        <taxon>Sabellida</taxon>
        <taxon>Siboglinidae</taxon>
        <taxon>Ridgeia</taxon>
    </lineage>
</organism>
<evidence type="ECO:0000256" key="1">
    <source>
        <dbReference type="SAM" id="Phobius"/>
    </source>
</evidence>
<proteinExistence type="predicted"/>
<comment type="caution">
    <text evidence="2">The sequence shown here is derived from an EMBL/GenBank/DDBJ whole genome shotgun (WGS) entry which is preliminary data.</text>
</comment>
<dbReference type="Proteomes" id="UP001209878">
    <property type="component" value="Unassembled WGS sequence"/>
</dbReference>
<keyword evidence="3" id="KW-1185">Reference proteome</keyword>
<keyword evidence="1" id="KW-1133">Transmembrane helix</keyword>
<reference evidence="2" key="1">
    <citation type="journal article" date="2023" name="Mol. Biol. Evol.">
        <title>Third-Generation Sequencing Reveals the Adaptive Role of the Epigenome in Three Deep-Sea Polychaetes.</title>
        <authorList>
            <person name="Perez M."/>
            <person name="Aroh O."/>
            <person name="Sun Y."/>
            <person name="Lan Y."/>
            <person name="Juniper S.K."/>
            <person name="Young C.R."/>
            <person name="Angers B."/>
            <person name="Qian P.Y."/>
        </authorList>
    </citation>
    <scope>NUCLEOTIDE SEQUENCE</scope>
    <source>
        <strain evidence="2">R07B-5</strain>
    </source>
</reference>
<dbReference type="AlphaFoldDB" id="A0AAD9K8E1"/>
<evidence type="ECO:0000313" key="3">
    <source>
        <dbReference type="Proteomes" id="UP001209878"/>
    </source>
</evidence>
<feature type="transmembrane region" description="Helical" evidence="1">
    <location>
        <begin position="29"/>
        <end position="53"/>
    </location>
</feature>
<accession>A0AAD9K8E1</accession>
<keyword evidence="1" id="KW-0812">Transmembrane</keyword>
<sequence>MVTVMVVLAVTSLSIFAWMASIGWTDHTGIAVAVIFVLLTLVQGVAGAGWWMATNKLSPAHESDVVSEQKELTAIVA</sequence>
<protein>
    <submittedName>
        <fullName evidence="2">Uncharacterized protein</fullName>
    </submittedName>
</protein>